<reference evidence="1 2" key="1">
    <citation type="submission" date="2015-09" db="EMBL/GenBank/DDBJ databases">
        <authorList>
            <consortium name="Pathogen Informatics"/>
        </authorList>
    </citation>
    <scope>NUCLEOTIDE SEQUENCE [LARGE SCALE GENOMIC DNA]</scope>
    <source>
        <strain evidence="1 2">2789STDY5608868</strain>
    </source>
</reference>
<dbReference type="Proteomes" id="UP000095598">
    <property type="component" value="Unassembled WGS sequence"/>
</dbReference>
<sequence length="72" mass="8479">MTKRDRKLLTAFLMKYFQIEKDEIMEEDEIMECITTLITEGIFHDVRSLQIAIGRQTGILIPKKMIDDALLY</sequence>
<name>A0A173U946_ANAHA</name>
<evidence type="ECO:0000313" key="1">
    <source>
        <dbReference type="EMBL" id="CUN10685.1"/>
    </source>
</evidence>
<protein>
    <submittedName>
        <fullName evidence="1">Uncharacterized protein</fullName>
    </submittedName>
</protein>
<dbReference type="EMBL" id="CYXT01000023">
    <property type="protein sequence ID" value="CUN10685.1"/>
    <property type="molecule type" value="Genomic_DNA"/>
</dbReference>
<proteinExistence type="predicted"/>
<evidence type="ECO:0000313" key="2">
    <source>
        <dbReference type="Proteomes" id="UP000095598"/>
    </source>
</evidence>
<gene>
    <name evidence="1" type="ORF">ERS852425_02659</name>
</gene>
<organism evidence="1 2">
    <name type="scientific">Anaerostipes hadrus</name>
    <dbReference type="NCBI Taxonomy" id="649756"/>
    <lineage>
        <taxon>Bacteria</taxon>
        <taxon>Bacillati</taxon>
        <taxon>Bacillota</taxon>
        <taxon>Clostridia</taxon>
        <taxon>Lachnospirales</taxon>
        <taxon>Lachnospiraceae</taxon>
        <taxon>Anaerostipes</taxon>
    </lineage>
</organism>
<dbReference type="AlphaFoldDB" id="A0A173U946"/>
<dbReference type="RefSeq" id="WP_044923967.1">
    <property type="nucleotide sequence ID" value="NZ_CYXT01000023.1"/>
</dbReference>
<accession>A0A173U946</accession>